<accession>A0A7V8RWD4</accession>
<comment type="caution">
    <text evidence="1">The sequence shown here is derived from an EMBL/GenBank/DDBJ whole genome shotgun (WGS) entry which is preliminary data.</text>
</comment>
<dbReference type="Proteomes" id="UP000037843">
    <property type="component" value="Unassembled WGS sequence"/>
</dbReference>
<protein>
    <recommendedName>
        <fullName evidence="5">Serpin domain-containing protein</fullName>
    </recommendedName>
</protein>
<dbReference type="SUPFAM" id="SSF56574">
    <property type="entry name" value="Serpins"/>
    <property type="match status" value="1"/>
</dbReference>
<proteinExistence type="predicted"/>
<gene>
    <name evidence="1" type="ORF">AN908_14085</name>
    <name evidence="2" type="ORF">AN912_04995</name>
</gene>
<evidence type="ECO:0000313" key="1">
    <source>
        <dbReference type="EMBL" id="KPG10472.1"/>
    </source>
</evidence>
<evidence type="ECO:0000313" key="4">
    <source>
        <dbReference type="Proteomes" id="UP000037962"/>
    </source>
</evidence>
<dbReference type="InterPro" id="IPR042178">
    <property type="entry name" value="Serpin_sf_1"/>
</dbReference>
<dbReference type="EMBL" id="LJFO01000007">
    <property type="protein sequence ID" value="KPG10472.1"/>
    <property type="molecule type" value="Genomic_DNA"/>
</dbReference>
<keyword evidence="4" id="KW-1185">Reference proteome</keyword>
<reference evidence="3 4" key="1">
    <citation type="submission" date="2015-09" db="EMBL/GenBank/DDBJ databases">
        <title>Genome Sequences of Mycobacterium immunogenum Isolates, Recuperated from a Chloraminated Drinking Water Distribution System Simulator Subjected to Episodes of Nitrification.</title>
        <authorList>
            <person name="Gomez-Alvarez V."/>
            <person name="Revetta R.P."/>
        </authorList>
    </citation>
    <scope>NUCLEOTIDE SEQUENCE [LARGE SCALE GENOMIC DNA]</scope>
    <source>
        <strain evidence="1 3">H008</strain>
        <strain evidence="2 4">H076</strain>
    </source>
</reference>
<dbReference type="EMBL" id="LJFS01000004">
    <property type="protein sequence ID" value="KPG36392.1"/>
    <property type="molecule type" value="Genomic_DNA"/>
</dbReference>
<evidence type="ECO:0000313" key="3">
    <source>
        <dbReference type="Proteomes" id="UP000037843"/>
    </source>
</evidence>
<dbReference type="AlphaFoldDB" id="A0A7V8RWD4"/>
<dbReference type="Gene3D" id="3.30.497.10">
    <property type="entry name" value="Antithrombin, subunit I, domain 2"/>
    <property type="match status" value="1"/>
</dbReference>
<dbReference type="Proteomes" id="UP000037962">
    <property type="component" value="Unassembled WGS sequence"/>
</dbReference>
<evidence type="ECO:0008006" key="5">
    <source>
        <dbReference type="Google" id="ProtNLM"/>
    </source>
</evidence>
<dbReference type="RefSeq" id="WP_043076791.1">
    <property type="nucleotide sequence ID" value="NZ_CP011530.1"/>
</dbReference>
<dbReference type="KEGG" id="miz:BAB75_24210"/>
<dbReference type="InterPro" id="IPR042185">
    <property type="entry name" value="Serpin_sf_2"/>
</dbReference>
<organism evidence="1 3">
    <name type="scientific">Mycobacteroides immunogenum</name>
    <dbReference type="NCBI Taxonomy" id="83262"/>
    <lineage>
        <taxon>Bacteria</taxon>
        <taxon>Bacillati</taxon>
        <taxon>Actinomycetota</taxon>
        <taxon>Actinomycetes</taxon>
        <taxon>Mycobacteriales</taxon>
        <taxon>Mycobacteriaceae</taxon>
        <taxon>Mycobacteroides</taxon>
    </lineage>
</organism>
<name>A0A7V8RWD4_9MYCO</name>
<sequence length="393" mass="42086">MPGIGTTALVSAYAARFNPSLLRAHGVASPLGLWLLLALVGPATQGAHRQDLETVLGTTVDDAAARAAVLVHDPHPAVLTAAAVWDRELGAAFDRWTQTLPESVQRGPIPSKADADRWAYDHTRGLIGEFPARIDHLTRLLLVSALATDISWTTPLDADEQLGGEFGQKIKRSLTFRSGFHGVFETDAAGQVAVAAPETSSALQVLSVIAAPGVPADRVDVAAHQVAAALAGDEQAARPLPEAELIDGHAWTVTERREQRSGGPERLLQWQSYLPAWSARSDHDLANAPGVEPVLQALATFARPDDRPVNFAVRQSAVASYTRSGFKAAAVSVIGMRAAGMPSFREVLVRRIELRFNRPYVVLACAARDDGPPAWRGMPVFSAWITEPEEAHA</sequence>
<evidence type="ECO:0000313" key="2">
    <source>
        <dbReference type="EMBL" id="KPG36392.1"/>
    </source>
</evidence>
<dbReference type="GeneID" id="55564168"/>
<dbReference type="InterPro" id="IPR036186">
    <property type="entry name" value="Serpin_sf"/>
</dbReference>
<dbReference type="Gene3D" id="2.30.39.10">
    <property type="entry name" value="Alpha-1-antitrypsin, domain 1"/>
    <property type="match status" value="1"/>
</dbReference>